<organism evidence="1 2">
    <name type="scientific">Nannocystis bainbridge</name>
    <dbReference type="NCBI Taxonomy" id="2995303"/>
    <lineage>
        <taxon>Bacteria</taxon>
        <taxon>Pseudomonadati</taxon>
        <taxon>Myxococcota</taxon>
        <taxon>Polyangia</taxon>
        <taxon>Nannocystales</taxon>
        <taxon>Nannocystaceae</taxon>
        <taxon>Nannocystis</taxon>
    </lineage>
</organism>
<proteinExistence type="predicted"/>
<evidence type="ECO:0008006" key="3">
    <source>
        <dbReference type="Google" id="ProtNLM"/>
    </source>
</evidence>
<dbReference type="Proteomes" id="UP001221686">
    <property type="component" value="Unassembled WGS sequence"/>
</dbReference>
<evidence type="ECO:0000313" key="1">
    <source>
        <dbReference type="EMBL" id="MDC0721810.1"/>
    </source>
</evidence>
<name>A0ABT5E7G1_9BACT</name>
<protein>
    <recommendedName>
        <fullName evidence="3">Lipoprotein</fullName>
    </recommendedName>
</protein>
<sequence length="175" mass="18456">MGPSWRYRALAVLVVAACSEPEVCTQSGCAVEPWIRVVDEGTAGGSLRPGDYHFRLQSAAVVLEWECTLATAEPPDAACDRDSLTAMGELEGEPVRWDVDATHEGDGLALALTEIREDGGAVTGPDELTITVTRDGTVQAQGTHRPTYVGNWPNGTECGPYCAAASEAVVVRVPG</sequence>
<dbReference type="RefSeq" id="WP_272090317.1">
    <property type="nucleotide sequence ID" value="NZ_JAQNDL010000003.1"/>
</dbReference>
<accession>A0ABT5E7G1</accession>
<keyword evidence="2" id="KW-1185">Reference proteome</keyword>
<evidence type="ECO:0000313" key="2">
    <source>
        <dbReference type="Proteomes" id="UP001221686"/>
    </source>
</evidence>
<reference evidence="1 2" key="1">
    <citation type="submission" date="2022-11" db="EMBL/GenBank/DDBJ databases">
        <title>Minimal conservation of predation-associated metabolite biosynthetic gene clusters underscores biosynthetic potential of Myxococcota including descriptions for ten novel species: Archangium lansinium sp. nov., Myxococcus landrumus sp. nov., Nannocystis bai.</title>
        <authorList>
            <person name="Ahearne A."/>
            <person name="Stevens C."/>
            <person name="Dowd S."/>
        </authorList>
    </citation>
    <scope>NUCLEOTIDE SEQUENCE [LARGE SCALE GENOMIC DNA]</scope>
    <source>
        <strain evidence="1 2">BB15-2</strain>
    </source>
</reference>
<dbReference type="EMBL" id="JAQNDL010000003">
    <property type="protein sequence ID" value="MDC0721810.1"/>
    <property type="molecule type" value="Genomic_DNA"/>
</dbReference>
<gene>
    <name evidence="1" type="ORF">POL25_33180</name>
</gene>
<comment type="caution">
    <text evidence="1">The sequence shown here is derived from an EMBL/GenBank/DDBJ whole genome shotgun (WGS) entry which is preliminary data.</text>
</comment>